<evidence type="ECO:0000313" key="4">
    <source>
        <dbReference type="Proteomes" id="UP000198804"/>
    </source>
</evidence>
<reference evidence="4" key="1">
    <citation type="submission" date="2016-10" db="EMBL/GenBank/DDBJ databases">
        <authorList>
            <person name="Varghese N."/>
            <person name="Submissions S."/>
        </authorList>
    </citation>
    <scope>NUCLEOTIDE SEQUENCE [LARGE SCALE GENOMIC DNA]</scope>
    <source>
        <strain evidence="4">CGMCC 1.6474</strain>
    </source>
</reference>
<name>A0A1I4ED24_9HYPH</name>
<dbReference type="STRING" id="414703.SAMN04488125_107192"/>
<feature type="chain" id="PRO_5011504612" description="Small secreted protein" evidence="2">
    <location>
        <begin position="27"/>
        <end position="225"/>
    </location>
</feature>
<dbReference type="InterPro" id="IPR006311">
    <property type="entry name" value="TAT_signal"/>
</dbReference>
<accession>A0A1I4ED24</accession>
<evidence type="ECO:0000256" key="1">
    <source>
        <dbReference type="SAM" id="MobiDB-lite"/>
    </source>
</evidence>
<protein>
    <recommendedName>
        <fullName evidence="5">Small secreted protein</fullName>
    </recommendedName>
</protein>
<gene>
    <name evidence="3" type="ORF">SAMN04488125_107192</name>
</gene>
<sequence>MTTSARIWLAASLVGAGLAAAPLACAPALAQKADAGKKAAPAPAEKAAEAPKPVALTQAQIDGVLAAQPELAKINAGSPDKPDPKAEAKAQEEAEAIVKRNGFASLDAFQDASESIDAVLEGIDPQTKTYVGVTPLLKKQLAALEANKTMPAKDKAEAVKELKGAIAAGEPGGKPPEGNIALVTQNYDKLSAAMGPDEAGDDKDASGKDAPAPATDGAGKAAGKK</sequence>
<dbReference type="AlphaFoldDB" id="A0A1I4ED24"/>
<dbReference type="Proteomes" id="UP000198804">
    <property type="component" value="Unassembled WGS sequence"/>
</dbReference>
<evidence type="ECO:0000256" key="2">
    <source>
        <dbReference type="SAM" id="SignalP"/>
    </source>
</evidence>
<dbReference type="EMBL" id="FOSV01000007">
    <property type="protein sequence ID" value="SFL02880.1"/>
    <property type="molecule type" value="Genomic_DNA"/>
</dbReference>
<feature type="compositionally biased region" description="Low complexity" evidence="1">
    <location>
        <begin position="208"/>
        <end position="225"/>
    </location>
</feature>
<dbReference type="RefSeq" id="WP_244535389.1">
    <property type="nucleotide sequence ID" value="NZ_FOSV01000007.1"/>
</dbReference>
<feature type="region of interest" description="Disordered" evidence="1">
    <location>
        <begin position="191"/>
        <end position="225"/>
    </location>
</feature>
<feature type="signal peptide" evidence="2">
    <location>
        <begin position="1"/>
        <end position="26"/>
    </location>
</feature>
<feature type="region of interest" description="Disordered" evidence="1">
    <location>
        <begin position="32"/>
        <end position="53"/>
    </location>
</feature>
<dbReference type="PROSITE" id="PS51318">
    <property type="entry name" value="TAT"/>
    <property type="match status" value="1"/>
</dbReference>
<proteinExistence type="predicted"/>
<evidence type="ECO:0000313" key="3">
    <source>
        <dbReference type="EMBL" id="SFL02880.1"/>
    </source>
</evidence>
<keyword evidence="2" id="KW-0732">Signal</keyword>
<organism evidence="3 4">
    <name type="scientific">Methylorubrum salsuginis</name>
    <dbReference type="NCBI Taxonomy" id="414703"/>
    <lineage>
        <taxon>Bacteria</taxon>
        <taxon>Pseudomonadati</taxon>
        <taxon>Pseudomonadota</taxon>
        <taxon>Alphaproteobacteria</taxon>
        <taxon>Hyphomicrobiales</taxon>
        <taxon>Methylobacteriaceae</taxon>
        <taxon>Methylorubrum</taxon>
    </lineage>
</organism>
<keyword evidence="4" id="KW-1185">Reference proteome</keyword>
<evidence type="ECO:0008006" key="5">
    <source>
        <dbReference type="Google" id="ProtNLM"/>
    </source>
</evidence>